<sequence>MEEQKYYSVRMRAAKNGSHEEGGKHISGGELISTYSNMKHAVNALLEKGLSHSRGNPDFMQIQFESIDQPIKRIKPLQIKTHEVESAGMGLEVSWWLIEKSGIERNVIEKAYKHMTEYSGINGAILIDSHSGERIDDRDKKGVRVSRMDWLKANFERWADYYKMPKNSRVKEALTLATKVCEHPATVAELCWSDDPEYITGYVASKKLGYQRITKLKEYGEERGCRIFFIDLSKELNSYIHYLEKQPVFIQWEEEKNTKN</sequence>
<evidence type="ECO:0000256" key="5">
    <source>
        <dbReference type="ARBA" id="ARBA00022598"/>
    </source>
</evidence>
<organism evidence="12 13">
    <name type="scientific">Bacillus gobiensis</name>
    <dbReference type="NCBI Taxonomy" id="1441095"/>
    <lineage>
        <taxon>Bacteria</taxon>
        <taxon>Bacillati</taxon>
        <taxon>Bacillota</taxon>
        <taxon>Bacilli</taxon>
        <taxon>Bacillales</taxon>
        <taxon>Bacillaceae</taxon>
        <taxon>Bacillus</taxon>
    </lineage>
</organism>
<evidence type="ECO:0000256" key="1">
    <source>
        <dbReference type="ARBA" id="ARBA00001946"/>
    </source>
</evidence>
<dbReference type="HAMAP" id="MF_00668">
    <property type="entry name" value="BioW"/>
    <property type="match status" value="1"/>
</dbReference>
<dbReference type="UniPathway" id="UPA00999">
    <property type="reaction ID" value="UER00351"/>
</dbReference>
<evidence type="ECO:0000256" key="4">
    <source>
        <dbReference type="ARBA" id="ARBA00012984"/>
    </source>
</evidence>
<dbReference type="NCBIfam" id="TIGR01204">
    <property type="entry name" value="bioW"/>
    <property type="match status" value="1"/>
</dbReference>
<comment type="cofactor">
    <cofactor evidence="1 11">
        <name>Mg(2+)</name>
        <dbReference type="ChEBI" id="CHEBI:18420"/>
    </cofactor>
</comment>
<keyword evidence="5 11" id="KW-0436">Ligase</keyword>
<evidence type="ECO:0000256" key="10">
    <source>
        <dbReference type="ARBA" id="ARBA00049553"/>
    </source>
</evidence>
<dbReference type="GO" id="GO:0000287">
    <property type="term" value="F:magnesium ion binding"/>
    <property type="evidence" value="ECO:0007669"/>
    <property type="project" value="UniProtKB-UniRule"/>
</dbReference>
<keyword evidence="13" id="KW-1185">Reference proteome</keyword>
<accession>A0A0M4GD42</accession>
<protein>
    <recommendedName>
        <fullName evidence="4 11">6-carboxyhexanoate--CoA ligase</fullName>
        <ecNumber evidence="4 11">6.2.1.14</ecNumber>
    </recommendedName>
    <alternativeName>
        <fullName evidence="11">Pimeloyl-CoA synthase</fullName>
    </alternativeName>
</protein>
<evidence type="ECO:0000313" key="13">
    <source>
        <dbReference type="Proteomes" id="UP000067625"/>
    </source>
</evidence>
<evidence type="ECO:0000256" key="8">
    <source>
        <dbReference type="ARBA" id="ARBA00022840"/>
    </source>
</evidence>
<evidence type="ECO:0000256" key="9">
    <source>
        <dbReference type="ARBA" id="ARBA00022842"/>
    </source>
</evidence>
<keyword evidence="6 11" id="KW-0547">Nucleotide-binding</keyword>
<dbReference type="EC" id="6.2.1.14" evidence="4 11"/>
<dbReference type="STRING" id="1441095.AM592_22440"/>
<reference evidence="13" key="1">
    <citation type="submission" date="2015-08" db="EMBL/GenBank/DDBJ databases">
        <title>Genome sequencing project for genomic taxonomy and phylogenomics of Bacillus-like bacteria.</title>
        <authorList>
            <person name="Liu B."/>
            <person name="Wang J."/>
            <person name="Zhu Y."/>
            <person name="Liu G."/>
            <person name="Chen Q."/>
            <person name="Chen Z."/>
            <person name="Lan J."/>
            <person name="Che J."/>
            <person name="Ge C."/>
            <person name="Shi H."/>
            <person name="Pan Z."/>
            <person name="Liu X."/>
        </authorList>
    </citation>
    <scope>NUCLEOTIDE SEQUENCE [LARGE SCALE GENOMIC DNA]</scope>
    <source>
        <strain evidence="13">FJAT-4402</strain>
    </source>
</reference>
<comment type="function">
    <text evidence="11">Catalyzes the transformation of pimelate into pimeloyl-CoA with concomitant hydrolysis of ATP to AMP.</text>
</comment>
<evidence type="ECO:0000256" key="3">
    <source>
        <dbReference type="ARBA" id="ARBA00011738"/>
    </source>
</evidence>
<evidence type="ECO:0000313" key="12">
    <source>
        <dbReference type="EMBL" id="ALC83945.1"/>
    </source>
</evidence>
<dbReference type="PATRIC" id="fig|1441095.3.peg.4964"/>
<keyword evidence="8 11" id="KW-0067">ATP-binding</keyword>
<dbReference type="GO" id="GO:0009102">
    <property type="term" value="P:biotin biosynthetic process"/>
    <property type="evidence" value="ECO:0007669"/>
    <property type="project" value="UniProtKB-UniRule"/>
</dbReference>
<reference evidence="12 13" key="2">
    <citation type="journal article" date="2016" name="Int. J. Syst. Evol. Microbiol.">
        <title>Bacillus gobiensis sp. nov., isolated from a soil sample.</title>
        <authorList>
            <person name="Liu B."/>
            <person name="Liu G.H."/>
            <person name="Cetin S."/>
            <person name="Schumann P."/>
            <person name="Pan Z.Z."/>
            <person name="Chen Q.Q."/>
        </authorList>
    </citation>
    <scope>NUCLEOTIDE SEQUENCE [LARGE SCALE GENOMIC DNA]</scope>
    <source>
        <strain evidence="12 13">FJAT-4402</strain>
    </source>
</reference>
<name>A0A0M4GD42_9BACI</name>
<dbReference type="InterPro" id="IPR005499">
    <property type="entry name" value="BioW"/>
</dbReference>
<evidence type="ECO:0000256" key="6">
    <source>
        <dbReference type="ARBA" id="ARBA00022741"/>
    </source>
</evidence>
<dbReference type="Proteomes" id="UP000067625">
    <property type="component" value="Chromosome"/>
</dbReference>
<comment type="catalytic activity">
    <reaction evidence="10 11">
        <text>heptanedioate + ATP + CoA = 6-carboxyhexanoyl-CoA + AMP + diphosphate</text>
        <dbReference type="Rhea" id="RHEA:14781"/>
        <dbReference type="ChEBI" id="CHEBI:30616"/>
        <dbReference type="ChEBI" id="CHEBI:33019"/>
        <dbReference type="ChEBI" id="CHEBI:36165"/>
        <dbReference type="ChEBI" id="CHEBI:57287"/>
        <dbReference type="ChEBI" id="CHEBI:57360"/>
        <dbReference type="ChEBI" id="CHEBI:456215"/>
        <dbReference type="EC" id="6.2.1.14"/>
    </reaction>
</comment>
<dbReference type="GO" id="GO:0042410">
    <property type="term" value="F:6-carboxyhexanoate-CoA ligase activity"/>
    <property type="evidence" value="ECO:0007669"/>
    <property type="project" value="UniProtKB-UniRule"/>
</dbReference>
<evidence type="ECO:0000256" key="7">
    <source>
        <dbReference type="ARBA" id="ARBA00022756"/>
    </source>
</evidence>
<dbReference type="OrthoDB" id="9792985at2"/>
<evidence type="ECO:0000256" key="11">
    <source>
        <dbReference type="HAMAP-Rule" id="MF_00668"/>
    </source>
</evidence>
<gene>
    <name evidence="11" type="primary">bioW</name>
    <name evidence="12" type="ORF">AM592_22440</name>
</gene>
<evidence type="ECO:0000256" key="2">
    <source>
        <dbReference type="ARBA" id="ARBA00005075"/>
    </source>
</evidence>
<dbReference type="AlphaFoldDB" id="A0A0M4GD42"/>
<dbReference type="GO" id="GO:0005524">
    <property type="term" value="F:ATP binding"/>
    <property type="evidence" value="ECO:0007669"/>
    <property type="project" value="UniProtKB-KW"/>
</dbReference>
<comment type="subunit">
    <text evidence="3 11">Homodimer.</text>
</comment>
<dbReference type="Pfam" id="PF03744">
    <property type="entry name" value="BioW"/>
    <property type="match status" value="1"/>
</dbReference>
<keyword evidence="9 11" id="KW-0460">Magnesium</keyword>
<keyword evidence="7 11" id="KW-0093">Biotin biosynthesis</keyword>
<comment type="pathway">
    <text evidence="2 11">Metabolic intermediate metabolism; pimeloyl-CoA biosynthesis; pimeloyl-CoA from pimelate: step 1/1.</text>
</comment>
<comment type="similarity">
    <text evidence="11">Belongs to the BioW family.</text>
</comment>
<dbReference type="EMBL" id="CP012600">
    <property type="protein sequence ID" value="ALC83945.1"/>
    <property type="molecule type" value="Genomic_DNA"/>
</dbReference>
<dbReference type="NCBIfam" id="NF002360">
    <property type="entry name" value="PRK01322.1"/>
    <property type="match status" value="1"/>
</dbReference>
<proteinExistence type="inferred from homology"/>
<dbReference type="RefSeq" id="WP_053605830.1">
    <property type="nucleotide sequence ID" value="NZ_CP012600.1"/>
</dbReference>